<feature type="domain" description="WW" evidence="2">
    <location>
        <begin position="7"/>
        <end position="41"/>
    </location>
</feature>
<dbReference type="PROSITE" id="PS01159">
    <property type="entry name" value="WW_DOMAIN_1"/>
    <property type="match status" value="1"/>
</dbReference>
<feature type="compositionally biased region" description="Basic and acidic residues" evidence="1">
    <location>
        <begin position="200"/>
        <end position="211"/>
    </location>
</feature>
<dbReference type="CDD" id="cd00201">
    <property type="entry name" value="WW"/>
    <property type="match status" value="1"/>
</dbReference>
<dbReference type="SMART" id="SM00264">
    <property type="entry name" value="BAG"/>
    <property type="match status" value="1"/>
</dbReference>
<dbReference type="InterPro" id="IPR036533">
    <property type="entry name" value="BAG_dom_sf"/>
</dbReference>
<evidence type="ECO:0000313" key="4">
    <source>
        <dbReference type="EMBL" id="JAP47666.1"/>
    </source>
</evidence>
<organism evidence="4">
    <name type="scientific">Schistocephalus solidus</name>
    <name type="common">Tapeworm</name>
    <dbReference type="NCBI Taxonomy" id="70667"/>
    <lineage>
        <taxon>Eukaryota</taxon>
        <taxon>Metazoa</taxon>
        <taxon>Spiralia</taxon>
        <taxon>Lophotrochozoa</taxon>
        <taxon>Platyhelminthes</taxon>
        <taxon>Cestoda</taxon>
        <taxon>Eucestoda</taxon>
        <taxon>Diphyllobothriidea</taxon>
        <taxon>Diphyllobothriidae</taxon>
        <taxon>Schistocephalus</taxon>
    </lineage>
</organism>
<dbReference type="Pfam" id="PF02179">
    <property type="entry name" value="BAG"/>
    <property type="match status" value="1"/>
</dbReference>
<dbReference type="PROSITE" id="PS50020">
    <property type="entry name" value="WW_DOMAIN_2"/>
    <property type="match status" value="1"/>
</dbReference>
<dbReference type="Pfam" id="PF00397">
    <property type="entry name" value="WW"/>
    <property type="match status" value="1"/>
</dbReference>
<feature type="region of interest" description="Disordered" evidence="1">
    <location>
        <begin position="174"/>
        <end position="222"/>
    </location>
</feature>
<dbReference type="InterPro" id="IPR036020">
    <property type="entry name" value="WW_dom_sf"/>
</dbReference>
<sequence>MSVPCIEPLPEGWEMRLDDTTKTYYFINHNDRSTQWHHPVSRLVYRPQLGSVPSANGHMGKRITIERAPVVTNVSERVNPRLENVFKSTVIEPYAEFPPIHAVMTKAKSLTEEVNRFQGSPGDREYVRLMESLELLILELDGIGIDGQEDLRNARRSAVRELQQVLEMLEFRGSMSGDSEGTSHSKDNTIHGNSSSNNSNKDDAYSGKTSDEGIGSASKEQP</sequence>
<evidence type="ECO:0000259" key="2">
    <source>
        <dbReference type="PROSITE" id="PS50020"/>
    </source>
</evidence>
<feature type="domain" description="BAG" evidence="3">
    <location>
        <begin position="106"/>
        <end position="173"/>
    </location>
</feature>
<dbReference type="Gene3D" id="2.20.70.10">
    <property type="match status" value="1"/>
</dbReference>
<dbReference type="InterPro" id="IPR003103">
    <property type="entry name" value="BAG_domain"/>
</dbReference>
<dbReference type="GO" id="GO:0051087">
    <property type="term" value="F:protein-folding chaperone binding"/>
    <property type="evidence" value="ECO:0007669"/>
    <property type="project" value="InterPro"/>
</dbReference>
<dbReference type="InterPro" id="IPR001202">
    <property type="entry name" value="WW_dom"/>
</dbReference>
<protein>
    <recommendedName>
        <fullName evidence="5">BAG family molecular chaperone regulator 3</fullName>
    </recommendedName>
</protein>
<reference evidence="4" key="1">
    <citation type="submission" date="2016-01" db="EMBL/GenBank/DDBJ databases">
        <title>Reference transcriptome for the parasite Schistocephalus solidus: insights into the molecular evolution of parasitism.</title>
        <authorList>
            <person name="Hebert F.O."/>
            <person name="Grambauer S."/>
            <person name="Barber I."/>
            <person name="Landry C.R."/>
            <person name="Aubin-Horth N."/>
        </authorList>
    </citation>
    <scope>NUCLEOTIDE SEQUENCE</scope>
</reference>
<name>A0A0X3PKA4_SCHSO</name>
<dbReference type="SUPFAM" id="SSF51045">
    <property type="entry name" value="WW domain"/>
    <property type="match status" value="1"/>
</dbReference>
<proteinExistence type="predicted"/>
<dbReference type="PROSITE" id="PS51035">
    <property type="entry name" value="BAG"/>
    <property type="match status" value="1"/>
</dbReference>
<dbReference type="SMART" id="SM00456">
    <property type="entry name" value="WW"/>
    <property type="match status" value="1"/>
</dbReference>
<dbReference type="Gene3D" id="1.20.58.120">
    <property type="entry name" value="BAG domain"/>
    <property type="match status" value="1"/>
</dbReference>
<evidence type="ECO:0000259" key="3">
    <source>
        <dbReference type="PROSITE" id="PS51035"/>
    </source>
</evidence>
<accession>A0A0X3PKA4</accession>
<evidence type="ECO:0008006" key="5">
    <source>
        <dbReference type="Google" id="ProtNLM"/>
    </source>
</evidence>
<dbReference type="SUPFAM" id="SSF63491">
    <property type="entry name" value="BAG domain"/>
    <property type="match status" value="1"/>
</dbReference>
<dbReference type="EMBL" id="GEEE01015559">
    <property type="protein sequence ID" value="JAP47666.1"/>
    <property type="molecule type" value="Transcribed_RNA"/>
</dbReference>
<dbReference type="AlphaFoldDB" id="A0A0X3PKA4"/>
<evidence type="ECO:0000256" key="1">
    <source>
        <dbReference type="SAM" id="MobiDB-lite"/>
    </source>
</evidence>
<gene>
    <name evidence="4" type="ORF">TR124378</name>
</gene>